<name>A0ABX1S1T7_9FLAO</name>
<dbReference type="RefSeq" id="WP_169675251.1">
    <property type="nucleotide sequence ID" value="NZ_JABBHF010000009.1"/>
</dbReference>
<dbReference type="PANTHER" id="PTHR43133">
    <property type="entry name" value="RNA POLYMERASE ECF-TYPE SIGMA FACTO"/>
    <property type="match status" value="1"/>
</dbReference>
<dbReference type="InterPro" id="IPR007627">
    <property type="entry name" value="RNA_pol_sigma70_r2"/>
</dbReference>
<dbReference type="EMBL" id="JABBHF010000009">
    <property type="protein sequence ID" value="NMH88848.1"/>
    <property type="molecule type" value="Genomic_DNA"/>
</dbReference>
<comment type="similarity">
    <text evidence="1">Belongs to the sigma-70 factor family. ECF subfamily.</text>
</comment>
<sequence length="188" mass="22197">MTNEANFVKELTSAKGKEKAFAKLLDLYQERLYWHIRKLVITHENADDVLQNTFLRIYKSLPNFKQQSSLHTWMYRIAYNESLRFLEKNNKQNNVSINDVNNAYLNTLVGDVFFDSNEAQLKLQRILSGLPVREREIFQMKYFDDLTFREIEEVISVKVSTIKSSYYNTVSHIEKNMLSVQLLTKTQV</sequence>
<feature type="domain" description="RNA polymerase sigma factor 70 region 4 type 2" evidence="6">
    <location>
        <begin position="121"/>
        <end position="167"/>
    </location>
</feature>
<feature type="domain" description="RNA polymerase sigma-70 region 2" evidence="5">
    <location>
        <begin position="26"/>
        <end position="91"/>
    </location>
</feature>
<protein>
    <submittedName>
        <fullName evidence="7">RNA polymerase sigma factor</fullName>
    </submittedName>
</protein>
<evidence type="ECO:0000256" key="3">
    <source>
        <dbReference type="ARBA" id="ARBA00023082"/>
    </source>
</evidence>
<dbReference type="InterPro" id="IPR014284">
    <property type="entry name" value="RNA_pol_sigma-70_dom"/>
</dbReference>
<dbReference type="CDD" id="cd06171">
    <property type="entry name" value="Sigma70_r4"/>
    <property type="match status" value="1"/>
</dbReference>
<gene>
    <name evidence="7" type="ORF">HHX25_15145</name>
</gene>
<dbReference type="Proteomes" id="UP000746690">
    <property type="component" value="Unassembled WGS sequence"/>
</dbReference>
<dbReference type="InterPro" id="IPR039425">
    <property type="entry name" value="RNA_pol_sigma-70-like"/>
</dbReference>
<evidence type="ECO:0000256" key="4">
    <source>
        <dbReference type="ARBA" id="ARBA00023163"/>
    </source>
</evidence>
<evidence type="ECO:0000256" key="2">
    <source>
        <dbReference type="ARBA" id="ARBA00023015"/>
    </source>
</evidence>
<dbReference type="InterPro" id="IPR013249">
    <property type="entry name" value="RNA_pol_sigma70_r4_t2"/>
</dbReference>
<keyword evidence="8" id="KW-1185">Reference proteome</keyword>
<dbReference type="Pfam" id="PF08281">
    <property type="entry name" value="Sigma70_r4_2"/>
    <property type="match status" value="1"/>
</dbReference>
<dbReference type="SUPFAM" id="SSF88659">
    <property type="entry name" value="Sigma3 and sigma4 domains of RNA polymerase sigma factors"/>
    <property type="match status" value="1"/>
</dbReference>
<comment type="caution">
    <text evidence="7">The sequence shown here is derived from an EMBL/GenBank/DDBJ whole genome shotgun (WGS) entry which is preliminary data.</text>
</comment>
<dbReference type="InterPro" id="IPR013325">
    <property type="entry name" value="RNA_pol_sigma_r2"/>
</dbReference>
<dbReference type="Gene3D" id="1.10.1740.10">
    <property type="match status" value="1"/>
</dbReference>
<evidence type="ECO:0000256" key="1">
    <source>
        <dbReference type="ARBA" id="ARBA00010641"/>
    </source>
</evidence>
<evidence type="ECO:0000259" key="5">
    <source>
        <dbReference type="Pfam" id="PF04542"/>
    </source>
</evidence>
<dbReference type="InterPro" id="IPR036388">
    <property type="entry name" value="WH-like_DNA-bd_sf"/>
</dbReference>
<keyword evidence="3" id="KW-0731">Sigma factor</keyword>
<dbReference type="SUPFAM" id="SSF88946">
    <property type="entry name" value="Sigma2 domain of RNA polymerase sigma factors"/>
    <property type="match status" value="1"/>
</dbReference>
<keyword evidence="2" id="KW-0805">Transcription regulation</keyword>
<dbReference type="InterPro" id="IPR013324">
    <property type="entry name" value="RNA_pol_sigma_r3/r4-like"/>
</dbReference>
<dbReference type="Gene3D" id="1.10.10.10">
    <property type="entry name" value="Winged helix-like DNA-binding domain superfamily/Winged helix DNA-binding domain"/>
    <property type="match status" value="1"/>
</dbReference>
<keyword evidence="4" id="KW-0804">Transcription</keyword>
<evidence type="ECO:0000313" key="7">
    <source>
        <dbReference type="EMBL" id="NMH88848.1"/>
    </source>
</evidence>
<organism evidence="7 8">
    <name type="scientific">Flavivirga algicola</name>
    <dbReference type="NCBI Taxonomy" id="2729136"/>
    <lineage>
        <taxon>Bacteria</taxon>
        <taxon>Pseudomonadati</taxon>
        <taxon>Bacteroidota</taxon>
        <taxon>Flavobacteriia</taxon>
        <taxon>Flavobacteriales</taxon>
        <taxon>Flavobacteriaceae</taxon>
        <taxon>Flavivirga</taxon>
    </lineage>
</organism>
<proteinExistence type="inferred from homology"/>
<evidence type="ECO:0000313" key="8">
    <source>
        <dbReference type="Proteomes" id="UP000746690"/>
    </source>
</evidence>
<dbReference type="Pfam" id="PF04542">
    <property type="entry name" value="Sigma70_r2"/>
    <property type="match status" value="1"/>
</dbReference>
<accession>A0ABX1S1T7</accession>
<evidence type="ECO:0000259" key="6">
    <source>
        <dbReference type="Pfam" id="PF08281"/>
    </source>
</evidence>
<reference evidence="7 8" key="1">
    <citation type="submission" date="2020-04" db="EMBL/GenBank/DDBJ databases">
        <title>A Flavivirga sp. nov.</title>
        <authorList>
            <person name="Sun X."/>
        </authorList>
    </citation>
    <scope>NUCLEOTIDE SEQUENCE [LARGE SCALE GENOMIC DNA]</scope>
    <source>
        <strain evidence="7 8">Y03</strain>
    </source>
</reference>
<dbReference type="PANTHER" id="PTHR43133:SF51">
    <property type="entry name" value="RNA POLYMERASE SIGMA FACTOR"/>
    <property type="match status" value="1"/>
</dbReference>
<dbReference type="NCBIfam" id="TIGR02937">
    <property type="entry name" value="sigma70-ECF"/>
    <property type="match status" value="1"/>
</dbReference>